<name>A0A914X5B0_9BILA</name>
<evidence type="ECO:0000313" key="3">
    <source>
        <dbReference type="WBParaSite" id="PSAMB.scaffold6414size9552.g28471.t3"/>
    </source>
</evidence>
<dbReference type="Proteomes" id="UP000887566">
    <property type="component" value="Unplaced"/>
</dbReference>
<dbReference type="InterPro" id="IPR002602">
    <property type="entry name" value="DB"/>
</dbReference>
<organism evidence="2 3">
    <name type="scientific">Plectus sambesii</name>
    <dbReference type="NCBI Taxonomy" id="2011161"/>
    <lineage>
        <taxon>Eukaryota</taxon>
        <taxon>Metazoa</taxon>
        <taxon>Ecdysozoa</taxon>
        <taxon>Nematoda</taxon>
        <taxon>Chromadorea</taxon>
        <taxon>Plectida</taxon>
        <taxon>Plectina</taxon>
        <taxon>Plectoidea</taxon>
        <taxon>Plectidae</taxon>
        <taxon>Plectus</taxon>
    </lineage>
</organism>
<keyword evidence="2" id="KW-1185">Reference proteome</keyword>
<dbReference type="AlphaFoldDB" id="A0A914X5B0"/>
<dbReference type="InterPro" id="IPR013783">
    <property type="entry name" value="Ig-like_fold"/>
</dbReference>
<feature type="domain" description="Domain of unknown function DB" evidence="1">
    <location>
        <begin position="2"/>
        <end position="63"/>
    </location>
</feature>
<evidence type="ECO:0000313" key="2">
    <source>
        <dbReference type="Proteomes" id="UP000887566"/>
    </source>
</evidence>
<protein>
    <recommendedName>
        <fullName evidence="1">Domain of unknown function DB domain-containing protein</fullName>
    </recommendedName>
</protein>
<accession>A0A914X5B0</accession>
<dbReference type="InterPro" id="IPR036116">
    <property type="entry name" value="FN3_sf"/>
</dbReference>
<sequence length="132" mass="14832">MSEQCLKNVNEWVECGTDGRNHRPCCVEEGIPELCLSACSPPLVELTDEHSQCLQFVEKIMKCTVAGIEKLPGPAQNFEIVALNNTAVTFAWEAPRQTTEVVHYQVRLFESGNFVEEVGENVSTRVHIYCEM</sequence>
<dbReference type="SUPFAM" id="SSF49265">
    <property type="entry name" value="Fibronectin type III"/>
    <property type="match status" value="1"/>
</dbReference>
<dbReference type="Pfam" id="PF01682">
    <property type="entry name" value="DB"/>
    <property type="match status" value="1"/>
</dbReference>
<dbReference type="InterPro" id="IPR003961">
    <property type="entry name" value="FN3_dom"/>
</dbReference>
<evidence type="ECO:0000259" key="1">
    <source>
        <dbReference type="Pfam" id="PF01682"/>
    </source>
</evidence>
<dbReference type="CDD" id="cd00063">
    <property type="entry name" value="FN3"/>
    <property type="match status" value="1"/>
</dbReference>
<dbReference type="Gene3D" id="2.60.40.10">
    <property type="entry name" value="Immunoglobulins"/>
    <property type="match status" value="1"/>
</dbReference>
<dbReference type="WBParaSite" id="PSAMB.scaffold6414size9552.g28471.t3">
    <property type="protein sequence ID" value="PSAMB.scaffold6414size9552.g28471.t3"/>
    <property type="gene ID" value="PSAMB.scaffold6414size9552.g28471"/>
</dbReference>
<proteinExistence type="predicted"/>
<reference evidence="3" key="1">
    <citation type="submission" date="2022-11" db="UniProtKB">
        <authorList>
            <consortium name="WormBaseParasite"/>
        </authorList>
    </citation>
    <scope>IDENTIFICATION</scope>
</reference>